<evidence type="ECO:0000313" key="1">
    <source>
        <dbReference type="EMBL" id="GLD51153.1"/>
    </source>
</evidence>
<protein>
    <submittedName>
        <fullName evidence="1">Solute carrier organic anion transporter family member 5A1</fullName>
    </submittedName>
</protein>
<proteinExistence type="predicted"/>
<keyword evidence="2" id="KW-1185">Reference proteome</keyword>
<dbReference type="EMBL" id="BRZM01003634">
    <property type="protein sequence ID" value="GLD51153.1"/>
    <property type="molecule type" value="Genomic_DNA"/>
</dbReference>
<name>A0AAD3R0J5_LATJO</name>
<gene>
    <name evidence="1" type="ORF">AKAME5_002808000</name>
</gene>
<comment type="caution">
    <text evidence="1">The sequence shown here is derived from an EMBL/GenBank/DDBJ whole genome shotgun (WGS) entry which is preliminary data.</text>
</comment>
<organism evidence="1 2">
    <name type="scientific">Lates japonicus</name>
    <name type="common">Japanese lates</name>
    <dbReference type="NCBI Taxonomy" id="270547"/>
    <lineage>
        <taxon>Eukaryota</taxon>
        <taxon>Metazoa</taxon>
        <taxon>Chordata</taxon>
        <taxon>Craniata</taxon>
        <taxon>Vertebrata</taxon>
        <taxon>Euteleostomi</taxon>
        <taxon>Actinopterygii</taxon>
        <taxon>Neopterygii</taxon>
        <taxon>Teleostei</taxon>
        <taxon>Neoteleostei</taxon>
        <taxon>Acanthomorphata</taxon>
        <taxon>Carangaria</taxon>
        <taxon>Carangaria incertae sedis</taxon>
        <taxon>Centropomidae</taxon>
        <taxon>Lates</taxon>
    </lineage>
</organism>
<dbReference type="Proteomes" id="UP001279410">
    <property type="component" value="Unassembled WGS sequence"/>
</dbReference>
<sequence length="161" mass="17594">MVSGYLSSVSSPPLRKRYSLRSSESGLLTGVSPGSAKASLCQEADSDGGELKRYARCPRDREGMTQPICGSLCSSAPRCLSAWGHANLHPGAHLDDNNVRENASLYLGFKYRCPLCRYTVLLATQALRVTQQQATFLAADCGAASFDYYYYNDSPVNRRPL</sequence>
<reference evidence="1" key="1">
    <citation type="submission" date="2022-08" db="EMBL/GenBank/DDBJ databases">
        <title>Genome sequencing of akame (Lates japonicus).</title>
        <authorList>
            <person name="Hashiguchi Y."/>
            <person name="Takahashi H."/>
        </authorList>
    </citation>
    <scope>NUCLEOTIDE SEQUENCE</scope>
    <source>
        <strain evidence="1">Kochi</strain>
    </source>
</reference>
<dbReference type="AlphaFoldDB" id="A0AAD3R0J5"/>
<evidence type="ECO:0000313" key="2">
    <source>
        <dbReference type="Proteomes" id="UP001279410"/>
    </source>
</evidence>
<accession>A0AAD3R0J5</accession>